<evidence type="ECO:0000256" key="1">
    <source>
        <dbReference type="ARBA" id="ARBA00004370"/>
    </source>
</evidence>
<comment type="subcellular location">
    <subcellularLocation>
        <location evidence="1">Membrane</location>
    </subcellularLocation>
</comment>
<evidence type="ECO:0000313" key="11">
    <source>
        <dbReference type="EMBL" id="KDO80116.1"/>
    </source>
</evidence>
<dbReference type="eggNOG" id="ENOG502R5EP">
    <property type="taxonomic scope" value="Eukaryota"/>
</dbReference>
<reference evidence="11 12" key="1">
    <citation type="submission" date="2014-04" db="EMBL/GenBank/DDBJ databases">
        <authorList>
            <consortium name="International Citrus Genome Consortium"/>
            <person name="Gmitter F."/>
            <person name="Chen C."/>
            <person name="Farmerie W."/>
            <person name="Harkins T."/>
            <person name="Desany B."/>
            <person name="Mohiuddin M."/>
            <person name="Kodira C."/>
            <person name="Borodovsky M."/>
            <person name="Lomsadze A."/>
            <person name="Burns P."/>
            <person name="Jenkins J."/>
            <person name="Prochnik S."/>
            <person name="Shu S."/>
            <person name="Chapman J."/>
            <person name="Pitluck S."/>
            <person name="Schmutz J."/>
            <person name="Rokhsar D."/>
        </authorList>
    </citation>
    <scope>NUCLEOTIDE SEQUENCE</scope>
</reference>
<feature type="domain" description="Protein kinase" evidence="10">
    <location>
        <begin position="335"/>
        <end position="602"/>
    </location>
</feature>
<evidence type="ECO:0000256" key="8">
    <source>
        <dbReference type="SAM" id="Phobius"/>
    </source>
</evidence>
<keyword evidence="6 8" id="KW-0472">Membrane</keyword>
<keyword evidence="3 8" id="KW-0812">Transmembrane</keyword>
<proteinExistence type="predicted"/>
<dbReference type="Pfam" id="PF13855">
    <property type="entry name" value="LRR_8"/>
    <property type="match status" value="1"/>
</dbReference>
<feature type="transmembrane region" description="Helical" evidence="8">
    <location>
        <begin position="250"/>
        <end position="276"/>
    </location>
</feature>
<dbReference type="Pfam" id="PF08263">
    <property type="entry name" value="LRRNT_2"/>
    <property type="match status" value="2"/>
</dbReference>
<evidence type="ECO:0000259" key="10">
    <source>
        <dbReference type="PROSITE" id="PS50011"/>
    </source>
</evidence>
<accession>A0A067GXR7</accession>
<keyword evidence="5 8" id="KW-1133">Transmembrane helix</keyword>
<gene>
    <name evidence="11" type="ORF">CISIN_1g006559mg</name>
</gene>
<dbReference type="PROSITE" id="PS50011">
    <property type="entry name" value="PROTEIN_KINASE_DOM"/>
    <property type="match status" value="1"/>
</dbReference>
<sequence>MLASRIFFFSFFCLFSLCLSNSPYSDISTLLSFKASVTGSSDSLSSWVNSTDPCFDSWRGVTCNPSTHRVIKLVLEDLDLTGPAEVLSRLTQLRLLSLKNNLLSSSNLNLSSWPHLKHLYLSHNRFTGTFPSGVSSLRHLRRVDLSHNAYEGEIPMTELTRLPNLLTLRLEDNRFTGTLYSVNSSSRSILDFNVSNNQLSGQIPAWMSPFGGSSFAGNKNLCGRPLPSDCSNRTVEPEQPPRSRPRSSRVVTVIVIVIFDAVAILVAVVTVTWCCYKRKRRSLRNGGGGVHKEVVMKRGNRKGDYGGARDGGDVEEMVMFEGCNKGFRNVGDLLKSSAELLGKGCVGATYKVVLDGGDVVVVKRIRERKKKREVDEWLRVIGGLRHSNIVSIRAYCNGKDELFLVYDYLPHGSLHSLLHGSRGPGRMPVDWNKRLKLASDSAKGLAFLHGYNKAHLFHGHLSSSNIVVDQLGNACISDIGVHQLFHTPFFINDAYNAPELKFNNNNNYSQRKFWQRCDVYSFGVVLLEILTGKMAKGDGELGIVKWVQMMGQDESAWEVFDFELIMDKEMEEEMRALLQVALLCLAPLPKDRPNMSIVHRMIEDIRTKGSIDGCANSIMNNISSDSSPSQSENTYNFTNS</sequence>
<dbReference type="AlphaFoldDB" id="A0A067GXR7"/>
<dbReference type="SMR" id="A0A067GXR7"/>
<evidence type="ECO:0000256" key="6">
    <source>
        <dbReference type="ARBA" id="ARBA00023136"/>
    </source>
</evidence>
<dbReference type="Gene3D" id="3.80.10.10">
    <property type="entry name" value="Ribonuclease Inhibitor"/>
    <property type="match status" value="2"/>
</dbReference>
<feature type="region of interest" description="Disordered" evidence="7">
    <location>
        <begin position="621"/>
        <end position="640"/>
    </location>
</feature>
<name>A0A067GXR7_CITSI</name>
<organism evidence="11 12">
    <name type="scientific">Citrus sinensis</name>
    <name type="common">Sweet orange</name>
    <name type="synonym">Citrus aurantium var. sinensis</name>
    <dbReference type="NCBI Taxonomy" id="2711"/>
    <lineage>
        <taxon>Eukaryota</taxon>
        <taxon>Viridiplantae</taxon>
        <taxon>Streptophyta</taxon>
        <taxon>Embryophyta</taxon>
        <taxon>Tracheophyta</taxon>
        <taxon>Spermatophyta</taxon>
        <taxon>Magnoliopsida</taxon>
        <taxon>eudicotyledons</taxon>
        <taxon>Gunneridae</taxon>
        <taxon>Pentapetalae</taxon>
        <taxon>rosids</taxon>
        <taxon>malvids</taxon>
        <taxon>Sapindales</taxon>
        <taxon>Rutaceae</taxon>
        <taxon>Aurantioideae</taxon>
        <taxon>Citrus</taxon>
    </lineage>
</organism>
<keyword evidence="4" id="KW-0677">Repeat</keyword>
<dbReference type="Pfam" id="PF07714">
    <property type="entry name" value="PK_Tyr_Ser-Thr"/>
    <property type="match status" value="1"/>
</dbReference>
<protein>
    <recommendedName>
        <fullName evidence="10">Protein kinase domain-containing protein</fullName>
    </recommendedName>
</protein>
<dbReference type="GO" id="GO:0005886">
    <property type="term" value="C:plasma membrane"/>
    <property type="evidence" value="ECO:0000318"/>
    <property type="project" value="GO_Central"/>
</dbReference>
<evidence type="ECO:0000256" key="2">
    <source>
        <dbReference type="ARBA" id="ARBA00022614"/>
    </source>
</evidence>
<keyword evidence="12" id="KW-1185">Reference proteome</keyword>
<dbReference type="PANTHER" id="PTHR48007:SF53">
    <property type="entry name" value="OS01G0711200 PROTEIN"/>
    <property type="match status" value="1"/>
</dbReference>
<evidence type="ECO:0000256" key="7">
    <source>
        <dbReference type="SAM" id="MobiDB-lite"/>
    </source>
</evidence>
<dbReference type="PANTHER" id="PTHR48007">
    <property type="entry name" value="LEUCINE-RICH REPEAT RECEPTOR-LIKE PROTEIN KINASE PXC1"/>
    <property type="match status" value="1"/>
</dbReference>
<keyword evidence="2" id="KW-0433">Leucine-rich repeat</keyword>
<evidence type="ECO:0000256" key="9">
    <source>
        <dbReference type="SAM" id="SignalP"/>
    </source>
</evidence>
<feature type="chain" id="PRO_5001638261" description="Protein kinase domain-containing protein" evidence="9">
    <location>
        <begin position="21"/>
        <end position="640"/>
    </location>
</feature>
<dbReference type="EMBL" id="KK784877">
    <property type="protein sequence ID" value="KDO80116.1"/>
    <property type="molecule type" value="Genomic_DNA"/>
</dbReference>
<dbReference type="KEGG" id="cit:102624685"/>
<dbReference type="GO" id="GO:0004674">
    <property type="term" value="F:protein serine/threonine kinase activity"/>
    <property type="evidence" value="ECO:0000318"/>
    <property type="project" value="GO_Central"/>
</dbReference>
<dbReference type="InterPro" id="IPR000719">
    <property type="entry name" value="Prot_kinase_dom"/>
</dbReference>
<dbReference type="SUPFAM" id="SSF52058">
    <property type="entry name" value="L domain-like"/>
    <property type="match status" value="1"/>
</dbReference>
<dbReference type="InterPro" id="IPR001245">
    <property type="entry name" value="Ser-Thr/Tyr_kinase_cat_dom"/>
</dbReference>
<dbReference type="OrthoDB" id="1890790at2759"/>
<dbReference type="Gene3D" id="3.30.200.20">
    <property type="entry name" value="Phosphorylase Kinase, domain 1"/>
    <property type="match status" value="1"/>
</dbReference>
<dbReference type="InterPro" id="IPR032675">
    <property type="entry name" value="LRR_dom_sf"/>
</dbReference>
<evidence type="ECO:0000256" key="4">
    <source>
        <dbReference type="ARBA" id="ARBA00022737"/>
    </source>
</evidence>
<dbReference type="InterPro" id="IPR046959">
    <property type="entry name" value="PRK1-6/SRF4-like"/>
</dbReference>
<feature type="compositionally biased region" description="Low complexity" evidence="7">
    <location>
        <begin position="621"/>
        <end position="633"/>
    </location>
</feature>
<dbReference type="SUPFAM" id="SSF56112">
    <property type="entry name" value="Protein kinase-like (PK-like)"/>
    <property type="match status" value="1"/>
</dbReference>
<dbReference type="GO" id="GO:0005524">
    <property type="term" value="F:ATP binding"/>
    <property type="evidence" value="ECO:0007669"/>
    <property type="project" value="InterPro"/>
</dbReference>
<feature type="signal peptide" evidence="9">
    <location>
        <begin position="1"/>
        <end position="20"/>
    </location>
</feature>
<keyword evidence="9" id="KW-0732">Signal</keyword>
<dbReference type="InterPro" id="IPR001611">
    <property type="entry name" value="Leu-rich_rpt"/>
</dbReference>
<dbReference type="Gene3D" id="1.10.510.10">
    <property type="entry name" value="Transferase(Phosphotransferase) domain 1"/>
    <property type="match status" value="1"/>
</dbReference>
<evidence type="ECO:0000256" key="3">
    <source>
        <dbReference type="ARBA" id="ARBA00022692"/>
    </source>
</evidence>
<dbReference type="PaxDb" id="2711-XP_006475920.1"/>
<dbReference type="InterPro" id="IPR013210">
    <property type="entry name" value="LRR_N_plant-typ"/>
</dbReference>
<evidence type="ECO:0000256" key="5">
    <source>
        <dbReference type="ARBA" id="ARBA00022989"/>
    </source>
</evidence>
<dbReference type="InterPro" id="IPR011009">
    <property type="entry name" value="Kinase-like_dom_sf"/>
</dbReference>
<dbReference type="Proteomes" id="UP000027120">
    <property type="component" value="Unassembled WGS sequence"/>
</dbReference>
<evidence type="ECO:0000313" key="12">
    <source>
        <dbReference type="Proteomes" id="UP000027120"/>
    </source>
</evidence>